<sequence>MVLLVLSIGLLSYEIYALKNGNEFIVSNILQLSDGDQSPSLPIPAESDDSETGAGLQDGDGSTPDPAPAGADQNGQILLGSFRWTYYWITYENDFAGPQNTPVLHWETGATIANVRADFYTSVSIEGTGVLTDGRMINLYGDCPFDPSKKCFFEVDTSKFPYGVGWNDNPLHPFISVASDHSVVGPYTHLYIPALDGKTMPNG</sequence>
<evidence type="ECO:0000313" key="2">
    <source>
        <dbReference type="EMBL" id="GAG25174.1"/>
    </source>
</evidence>
<dbReference type="EMBL" id="BARS01032059">
    <property type="protein sequence ID" value="GAG25174.1"/>
    <property type="molecule type" value="Genomic_DNA"/>
</dbReference>
<proteinExistence type="predicted"/>
<organism evidence="2">
    <name type="scientific">marine sediment metagenome</name>
    <dbReference type="NCBI Taxonomy" id="412755"/>
    <lineage>
        <taxon>unclassified sequences</taxon>
        <taxon>metagenomes</taxon>
        <taxon>ecological metagenomes</taxon>
    </lineage>
</organism>
<accession>X0W2Y9</accession>
<reference evidence="2" key="1">
    <citation type="journal article" date="2014" name="Front. Microbiol.">
        <title>High frequency of phylogenetically diverse reductive dehalogenase-homologous genes in deep subseafloor sedimentary metagenomes.</title>
        <authorList>
            <person name="Kawai M."/>
            <person name="Futagami T."/>
            <person name="Toyoda A."/>
            <person name="Takaki Y."/>
            <person name="Nishi S."/>
            <person name="Hori S."/>
            <person name="Arai W."/>
            <person name="Tsubouchi T."/>
            <person name="Morono Y."/>
            <person name="Uchiyama I."/>
            <person name="Ito T."/>
            <person name="Fujiyama A."/>
            <person name="Inagaki F."/>
            <person name="Takami H."/>
        </authorList>
    </citation>
    <scope>NUCLEOTIDE SEQUENCE</scope>
    <source>
        <strain evidence="2">Expedition CK06-06</strain>
    </source>
</reference>
<feature type="non-terminal residue" evidence="2">
    <location>
        <position position="203"/>
    </location>
</feature>
<protein>
    <submittedName>
        <fullName evidence="2">Uncharacterized protein</fullName>
    </submittedName>
</protein>
<gene>
    <name evidence="2" type="ORF">S01H1_49805</name>
</gene>
<feature type="region of interest" description="Disordered" evidence="1">
    <location>
        <begin position="37"/>
        <end position="70"/>
    </location>
</feature>
<comment type="caution">
    <text evidence="2">The sequence shown here is derived from an EMBL/GenBank/DDBJ whole genome shotgun (WGS) entry which is preliminary data.</text>
</comment>
<name>X0W2Y9_9ZZZZ</name>
<dbReference type="AlphaFoldDB" id="X0W2Y9"/>
<evidence type="ECO:0000256" key="1">
    <source>
        <dbReference type="SAM" id="MobiDB-lite"/>
    </source>
</evidence>